<dbReference type="Pfam" id="PF21834">
    <property type="entry name" value="DUF6894"/>
    <property type="match status" value="1"/>
</dbReference>
<dbReference type="InterPro" id="IPR054189">
    <property type="entry name" value="DUF6894"/>
</dbReference>
<protein>
    <recommendedName>
        <fullName evidence="1">DUF6894 domain-containing protein</fullName>
    </recommendedName>
</protein>
<gene>
    <name evidence="2" type="ORF">TK0001_2055</name>
</gene>
<reference evidence="3" key="1">
    <citation type="submission" date="2017-10" db="EMBL/GenBank/DDBJ databases">
        <authorList>
            <person name="Regsiter A."/>
            <person name="William W."/>
        </authorList>
    </citation>
    <scope>NUCLEOTIDE SEQUENCE [LARGE SCALE GENOMIC DNA]</scope>
</reference>
<sequence>MHGIISAPTPSNFGLAWMRASRPRRCRRGGYMPRYHFNVYDGVNFLDKKGVELPDFMFARREAIRYAGVLLEEGARLESLGSEWRMEVTDGAELILFRLDFFVTPSSAIGSLKSRSK</sequence>
<dbReference type="EMBL" id="LT962688">
    <property type="protein sequence ID" value="SOR28657.1"/>
    <property type="molecule type" value="Genomic_DNA"/>
</dbReference>
<accession>A0A2N9AMS3</accession>
<proteinExistence type="predicted"/>
<evidence type="ECO:0000259" key="1">
    <source>
        <dbReference type="Pfam" id="PF21834"/>
    </source>
</evidence>
<organism evidence="2 3">
    <name type="scientific">Methylorubrum extorquens</name>
    <name type="common">Methylobacterium dichloromethanicum</name>
    <name type="synonym">Methylobacterium extorquens</name>
    <dbReference type="NCBI Taxonomy" id="408"/>
    <lineage>
        <taxon>Bacteria</taxon>
        <taxon>Pseudomonadati</taxon>
        <taxon>Pseudomonadota</taxon>
        <taxon>Alphaproteobacteria</taxon>
        <taxon>Hyphomicrobiales</taxon>
        <taxon>Methylobacteriaceae</taxon>
        <taxon>Methylorubrum</taxon>
    </lineage>
</organism>
<dbReference type="AlphaFoldDB" id="A0A2N9AMS3"/>
<evidence type="ECO:0000313" key="3">
    <source>
        <dbReference type="Proteomes" id="UP000233769"/>
    </source>
</evidence>
<name>A0A2N9AMS3_METEX</name>
<dbReference type="Proteomes" id="UP000233769">
    <property type="component" value="Chromosome tk0001"/>
</dbReference>
<feature type="domain" description="DUF6894" evidence="1">
    <location>
        <begin position="34"/>
        <end position="101"/>
    </location>
</feature>
<evidence type="ECO:0000313" key="2">
    <source>
        <dbReference type="EMBL" id="SOR28657.1"/>
    </source>
</evidence>